<evidence type="ECO:0000256" key="1">
    <source>
        <dbReference type="ARBA" id="ARBA00004236"/>
    </source>
</evidence>
<dbReference type="PROSITE" id="PS00108">
    <property type="entry name" value="PROTEIN_KINASE_ST"/>
    <property type="match status" value="2"/>
</dbReference>
<dbReference type="AlphaFoldDB" id="A0A6A4L0Z1"/>
<evidence type="ECO:0000256" key="4">
    <source>
        <dbReference type="ARBA" id="ARBA00022527"/>
    </source>
</evidence>
<dbReference type="InterPro" id="IPR050823">
    <property type="entry name" value="Plant_Ser_Thr_Prot_Kinase"/>
</dbReference>
<dbReference type="InterPro" id="IPR011009">
    <property type="entry name" value="Kinase-like_dom_sf"/>
</dbReference>
<feature type="domain" description="Protein kinase" evidence="11">
    <location>
        <begin position="80"/>
        <end position="399"/>
    </location>
</feature>
<keyword evidence="13" id="KW-1185">Reference proteome</keyword>
<dbReference type="OrthoDB" id="4062651at2759"/>
<dbReference type="Pfam" id="PF07714">
    <property type="entry name" value="PK_Tyr_Ser-Thr"/>
    <property type="match status" value="2"/>
</dbReference>
<keyword evidence="7" id="KW-0418">Kinase</keyword>
<dbReference type="PROSITE" id="PS00107">
    <property type="entry name" value="PROTEIN_KINASE_ATP"/>
    <property type="match status" value="1"/>
</dbReference>
<evidence type="ECO:0000256" key="3">
    <source>
        <dbReference type="ARBA" id="ARBA00022475"/>
    </source>
</evidence>
<keyword evidence="5" id="KW-0808">Transferase</keyword>
<keyword evidence="4 10" id="KW-0723">Serine/threonine-protein kinase</keyword>
<dbReference type="GO" id="GO:0005524">
    <property type="term" value="F:ATP binding"/>
    <property type="evidence" value="ECO:0007669"/>
    <property type="project" value="UniProtKB-UniRule"/>
</dbReference>
<dbReference type="PANTHER" id="PTHR45621">
    <property type="entry name" value="OS01G0588500 PROTEIN-RELATED"/>
    <property type="match status" value="1"/>
</dbReference>
<dbReference type="FunFam" id="3.30.200.20:FF:000228">
    <property type="entry name" value="Serine/threonine-protein kinase BIK1"/>
    <property type="match status" value="1"/>
</dbReference>
<comment type="caution">
    <text evidence="12">The sequence shown here is derived from an EMBL/GenBank/DDBJ whole genome shotgun (WGS) entry which is preliminary data.</text>
</comment>
<keyword evidence="3" id="KW-0472">Membrane</keyword>
<dbReference type="InterPro" id="IPR000719">
    <property type="entry name" value="Prot_kinase_dom"/>
</dbReference>
<dbReference type="InterPro" id="IPR001245">
    <property type="entry name" value="Ser-Thr/Tyr_kinase_cat_dom"/>
</dbReference>
<keyword evidence="6 9" id="KW-0547">Nucleotide-binding</keyword>
<evidence type="ECO:0000256" key="8">
    <source>
        <dbReference type="ARBA" id="ARBA00022840"/>
    </source>
</evidence>
<dbReference type="Proteomes" id="UP000428333">
    <property type="component" value="Linkage Group LG11"/>
</dbReference>
<proteinExistence type="inferred from homology"/>
<evidence type="ECO:0000259" key="11">
    <source>
        <dbReference type="PROSITE" id="PS50011"/>
    </source>
</evidence>
<accession>A0A6A4L0Z1</accession>
<dbReference type="EMBL" id="QEFC01003180">
    <property type="protein sequence ID" value="KAE9449381.1"/>
    <property type="molecule type" value="Genomic_DNA"/>
</dbReference>
<feature type="non-terminal residue" evidence="12">
    <location>
        <position position="1"/>
    </location>
</feature>
<protein>
    <recommendedName>
        <fullName evidence="2">non-specific serine/threonine protein kinase</fullName>
        <ecNumber evidence="2">2.7.11.1</ecNumber>
    </recommendedName>
</protein>
<evidence type="ECO:0000256" key="9">
    <source>
        <dbReference type="PROSITE-ProRule" id="PRU10141"/>
    </source>
</evidence>
<dbReference type="InterPro" id="IPR008271">
    <property type="entry name" value="Ser/Thr_kinase_AS"/>
</dbReference>
<reference evidence="12 13" key="1">
    <citation type="journal article" date="2019" name="Genome Biol. Evol.">
        <title>The Rhododendron genome and chromosomal organization provide insight into shared whole-genome duplications across the heath family (Ericaceae).</title>
        <authorList>
            <person name="Soza V.L."/>
            <person name="Lindsley D."/>
            <person name="Waalkes A."/>
            <person name="Ramage E."/>
            <person name="Patwardhan R.P."/>
            <person name="Burton J.N."/>
            <person name="Adey A."/>
            <person name="Kumar A."/>
            <person name="Qiu R."/>
            <person name="Shendure J."/>
            <person name="Hall B."/>
        </authorList>
    </citation>
    <scope>NUCLEOTIDE SEQUENCE [LARGE SCALE GENOMIC DNA]</scope>
    <source>
        <strain evidence="12">RSF 1966-606</strain>
    </source>
</reference>
<keyword evidence="8 9" id="KW-0067">ATP-binding</keyword>
<name>A0A6A4L0Z1_9ERIC</name>
<evidence type="ECO:0000256" key="10">
    <source>
        <dbReference type="RuleBase" id="RU000304"/>
    </source>
</evidence>
<comment type="similarity">
    <text evidence="10">Belongs to the protein kinase superfamily.</text>
</comment>
<evidence type="ECO:0000256" key="6">
    <source>
        <dbReference type="ARBA" id="ARBA00022741"/>
    </source>
</evidence>
<dbReference type="GO" id="GO:0004674">
    <property type="term" value="F:protein serine/threonine kinase activity"/>
    <property type="evidence" value="ECO:0007669"/>
    <property type="project" value="UniProtKB-KW"/>
</dbReference>
<sequence>MGQRETLVSTFGVSSTRPILQWKNVTRQFRRSSVESNIPRNFSSSAASGGKKAYLKGKILITPDLRIFSFSELKTATKSFSKDRLVGEGAFGKVYKGRLDEENGSGLVFAVKKLNPEGFQGLQEWQSEVNFLGRLSHPNLVKLLGYCWEENELLLVYEFMQKGNLENHLFGRASAVQPLPWGIRLSILIGAARGLQFLHTSEVAVIHRDFKTANILLDEINGHEVGTRVVKAIATKLIDCKMDRMNLSGCMVTSVPRLFAFLCVEWLGRVYKGLLDEKNGRGLVFAVKKLSRGHARISEWQAELNFLGSLSHPNLVKLLGYCWEEDELLLVYEFMPKSSLENHLFGRGSAVQPLPWGIRLNILIGAARGLEFLHTSELPVIYRDFKTSNILLDEVSYLQ</sequence>
<evidence type="ECO:0000313" key="13">
    <source>
        <dbReference type="Proteomes" id="UP000428333"/>
    </source>
</evidence>
<dbReference type="Gene3D" id="3.30.200.20">
    <property type="entry name" value="Phosphorylase Kinase, domain 1"/>
    <property type="match status" value="2"/>
</dbReference>
<organism evidence="12 13">
    <name type="scientific">Rhododendron williamsianum</name>
    <dbReference type="NCBI Taxonomy" id="262921"/>
    <lineage>
        <taxon>Eukaryota</taxon>
        <taxon>Viridiplantae</taxon>
        <taxon>Streptophyta</taxon>
        <taxon>Embryophyta</taxon>
        <taxon>Tracheophyta</taxon>
        <taxon>Spermatophyta</taxon>
        <taxon>Magnoliopsida</taxon>
        <taxon>eudicotyledons</taxon>
        <taxon>Gunneridae</taxon>
        <taxon>Pentapetalae</taxon>
        <taxon>asterids</taxon>
        <taxon>Ericales</taxon>
        <taxon>Ericaceae</taxon>
        <taxon>Ericoideae</taxon>
        <taxon>Rhodoreae</taxon>
        <taxon>Rhododendron</taxon>
    </lineage>
</organism>
<gene>
    <name evidence="12" type="ORF">C3L33_18731</name>
</gene>
<evidence type="ECO:0000256" key="2">
    <source>
        <dbReference type="ARBA" id="ARBA00012513"/>
    </source>
</evidence>
<evidence type="ECO:0000313" key="12">
    <source>
        <dbReference type="EMBL" id="KAE9449381.1"/>
    </source>
</evidence>
<evidence type="ECO:0000256" key="7">
    <source>
        <dbReference type="ARBA" id="ARBA00022777"/>
    </source>
</evidence>
<evidence type="ECO:0000256" key="5">
    <source>
        <dbReference type="ARBA" id="ARBA00022679"/>
    </source>
</evidence>
<feature type="binding site" evidence="9">
    <location>
        <position position="113"/>
    </location>
    <ligand>
        <name>ATP</name>
        <dbReference type="ChEBI" id="CHEBI:30616"/>
    </ligand>
</feature>
<dbReference type="PROSITE" id="PS50011">
    <property type="entry name" value="PROTEIN_KINASE_DOM"/>
    <property type="match status" value="1"/>
</dbReference>
<dbReference type="GO" id="GO:0005886">
    <property type="term" value="C:plasma membrane"/>
    <property type="evidence" value="ECO:0007669"/>
    <property type="project" value="UniProtKB-SubCell"/>
</dbReference>
<dbReference type="InterPro" id="IPR017441">
    <property type="entry name" value="Protein_kinase_ATP_BS"/>
</dbReference>
<dbReference type="Gene3D" id="1.10.510.10">
    <property type="entry name" value="Transferase(Phosphotransferase) domain 1"/>
    <property type="match status" value="2"/>
</dbReference>
<dbReference type="SUPFAM" id="SSF56112">
    <property type="entry name" value="Protein kinase-like (PK-like)"/>
    <property type="match status" value="2"/>
</dbReference>
<keyword evidence="3" id="KW-1003">Cell membrane</keyword>
<dbReference type="EC" id="2.7.11.1" evidence="2"/>
<comment type="subcellular location">
    <subcellularLocation>
        <location evidence="1">Cell membrane</location>
    </subcellularLocation>
</comment>